<reference evidence="1 2" key="1">
    <citation type="submission" date="2019-06" db="EMBL/GenBank/DDBJ databases">
        <title>A chromosomal-level reference genome of Carpinus fangiana (Coryloideae, Betulaceae).</title>
        <authorList>
            <person name="Yang X."/>
            <person name="Wang Z."/>
            <person name="Zhang L."/>
            <person name="Hao G."/>
            <person name="Liu J."/>
            <person name="Yang Y."/>
        </authorList>
    </citation>
    <scope>NUCLEOTIDE SEQUENCE [LARGE SCALE GENOMIC DNA]</scope>
    <source>
        <strain evidence="1">Cfa_2016G</strain>
        <tissue evidence="1">Leaf</tissue>
    </source>
</reference>
<keyword evidence="2" id="KW-1185">Reference proteome</keyword>
<evidence type="ECO:0000313" key="1">
    <source>
        <dbReference type="EMBL" id="KAE8021387.1"/>
    </source>
</evidence>
<accession>A0A5N6QUX3</accession>
<evidence type="ECO:0000313" key="2">
    <source>
        <dbReference type="Proteomes" id="UP000327013"/>
    </source>
</evidence>
<gene>
    <name evidence="1" type="ORF">FH972_007281</name>
</gene>
<sequence length="135" mass="15258">MGAKLGMDAVCLVRYLASIFGRRIRRQDACGGSTNMDRGTDEMAVAQWGVELRTQTRLLVAWYRSSRRLAKKKANKRRPRAVWSERSWFGLYGSGWVSQYSVGSSREVCDGGQWQCGSDTCHGVGFAGKSQWWIR</sequence>
<proteinExistence type="predicted"/>
<dbReference type="Proteomes" id="UP000327013">
    <property type="component" value="Chromosome 3"/>
</dbReference>
<organism evidence="1 2">
    <name type="scientific">Carpinus fangiana</name>
    <dbReference type="NCBI Taxonomy" id="176857"/>
    <lineage>
        <taxon>Eukaryota</taxon>
        <taxon>Viridiplantae</taxon>
        <taxon>Streptophyta</taxon>
        <taxon>Embryophyta</taxon>
        <taxon>Tracheophyta</taxon>
        <taxon>Spermatophyta</taxon>
        <taxon>Magnoliopsida</taxon>
        <taxon>eudicotyledons</taxon>
        <taxon>Gunneridae</taxon>
        <taxon>Pentapetalae</taxon>
        <taxon>rosids</taxon>
        <taxon>fabids</taxon>
        <taxon>Fagales</taxon>
        <taxon>Betulaceae</taxon>
        <taxon>Carpinus</taxon>
    </lineage>
</organism>
<dbReference type="AlphaFoldDB" id="A0A5N6QUX3"/>
<name>A0A5N6QUX3_9ROSI</name>
<dbReference type="EMBL" id="CM017323">
    <property type="protein sequence ID" value="KAE8021387.1"/>
    <property type="molecule type" value="Genomic_DNA"/>
</dbReference>
<protein>
    <submittedName>
        <fullName evidence="1">Uncharacterized protein</fullName>
    </submittedName>
</protein>